<dbReference type="Pfam" id="PF07690">
    <property type="entry name" value="MFS_1"/>
    <property type="match status" value="1"/>
</dbReference>
<evidence type="ECO:0000256" key="4">
    <source>
        <dbReference type="ARBA" id="ARBA00023136"/>
    </source>
</evidence>
<dbReference type="Proteomes" id="UP001474181">
    <property type="component" value="Unassembled WGS sequence"/>
</dbReference>
<proteinExistence type="predicted"/>
<feature type="transmembrane region" description="Helical" evidence="5">
    <location>
        <begin position="71"/>
        <end position="94"/>
    </location>
</feature>
<protein>
    <submittedName>
        <fullName evidence="7">MFS transporter</fullName>
    </submittedName>
</protein>
<dbReference type="Gene3D" id="1.20.1250.20">
    <property type="entry name" value="MFS general substrate transporter like domains"/>
    <property type="match status" value="1"/>
</dbReference>
<keyword evidence="8" id="KW-1185">Reference proteome</keyword>
<dbReference type="InterPro" id="IPR011701">
    <property type="entry name" value="MFS"/>
</dbReference>
<evidence type="ECO:0000256" key="5">
    <source>
        <dbReference type="SAM" id="Phobius"/>
    </source>
</evidence>
<dbReference type="PANTHER" id="PTHR23531:SF1">
    <property type="entry name" value="QUINOLENE RESISTANCE PROTEIN NORA"/>
    <property type="match status" value="1"/>
</dbReference>
<gene>
    <name evidence="7" type="ORF">ABT404_08025</name>
</gene>
<organism evidence="7 8">
    <name type="scientific">Streptomyces hyaluromycini</name>
    <dbReference type="NCBI Taxonomy" id="1377993"/>
    <lineage>
        <taxon>Bacteria</taxon>
        <taxon>Bacillati</taxon>
        <taxon>Actinomycetota</taxon>
        <taxon>Actinomycetes</taxon>
        <taxon>Kitasatosporales</taxon>
        <taxon>Streptomycetaceae</taxon>
        <taxon>Streptomyces</taxon>
    </lineage>
</organism>
<dbReference type="SUPFAM" id="SSF103473">
    <property type="entry name" value="MFS general substrate transporter"/>
    <property type="match status" value="1"/>
</dbReference>
<feature type="domain" description="Major facilitator superfamily (MFS) profile" evidence="6">
    <location>
        <begin position="72"/>
        <end position="439"/>
    </location>
</feature>
<dbReference type="RefSeq" id="WP_350778594.1">
    <property type="nucleotide sequence ID" value="NZ_JBEPEK010000040.1"/>
</dbReference>
<sequence length="446" mass="45401">MSSGSRYRVPPPLPPQQCVTGSFRLTDALSAWTPFARHLISDRFALWFLTTEEQILKTYPAPAPRTAAPRWALPAALLGAFGGFTSFYLLLSVVPEYALHGGAGPSGAGLTTGALMATTVAVQPLVPRLQRAWGRSATLALGGVLLGLPCLALNLSDTLPALLALSLLRGCGFGVVVVIGVAAVADLTPTSQWGRGLGLYGAVVGTAGIIGSPLGLWMVHRSGYSLVFIAGAVAAVGVLVAAIRTAPVHPASARTHIRLRSAVRPLALPFLIEAASTTAYGVVFTFLPSTLESSPDWTAPVALLVVQATCTVTRLFSGGLIDRLGGPTLLVPAIAMTAAGMCGSVFRHDPLVVIAGAALFGAGFGVIQNATLVVMLRASQHAGVEIGSVAWNLAFDAGTGVGAVAGGLVLGAAGHASLFLGTAALLAVSATAVRRGKEPGTPGPDF</sequence>
<evidence type="ECO:0000313" key="8">
    <source>
        <dbReference type="Proteomes" id="UP001474181"/>
    </source>
</evidence>
<evidence type="ECO:0000313" key="7">
    <source>
        <dbReference type="EMBL" id="MER7179418.1"/>
    </source>
</evidence>
<feature type="transmembrane region" description="Helical" evidence="5">
    <location>
        <begin position="224"/>
        <end position="245"/>
    </location>
</feature>
<dbReference type="EMBL" id="JBEPEK010000040">
    <property type="protein sequence ID" value="MER7179418.1"/>
    <property type="molecule type" value="Genomic_DNA"/>
</dbReference>
<comment type="caution">
    <text evidence="7">The sequence shown here is derived from an EMBL/GenBank/DDBJ whole genome shotgun (WGS) entry which is preliminary data.</text>
</comment>
<evidence type="ECO:0000256" key="1">
    <source>
        <dbReference type="ARBA" id="ARBA00004651"/>
    </source>
</evidence>
<feature type="transmembrane region" description="Helical" evidence="5">
    <location>
        <begin position="106"/>
        <end position="126"/>
    </location>
</feature>
<dbReference type="InterPro" id="IPR052714">
    <property type="entry name" value="MFS_Exporter"/>
</dbReference>
<dbReference type="PROSITE" id="PS50850">
    <property type="entry name" value="MFS"/>
    <property type="match status" value="1"/>
</dbReference>
<feature type="transmembrane region" description="Helical" evidence="5">
    <location>
        <begin position="352"/>
        <end position="376"/>
    </location>
</feature>
<evidence type="ECO:0000256" key="2">
    <source>
        <dbReference type="ARBA" id="ARBA00022692"/>
    </source>
</evidence>
<evidence type="ECO:0000256" key="3">
    <source>
        <dbReference type="ARBA" id="ARBA00022989"/>
    </source>
</evidence>
<keyword evidence="2 5" id="KW-0812">Transmembrane</keyword>
<dbReference type="InterPro" id="IPR036259">
    <property type="entry name" value="MFS_trans_sf"/>
</dbReference>
<accession>A0ABV1WRD7</accession>
<dbReference type="PANTHER" id="PTHR23531">
    <property type="entry name" value="QUINOLENE RESISTANCE PROTEIN NORA"/>
    <property type="match status" value="1"/>
</dbReference>
<feature type="transmembrane region" description="Helical" evidence="5">
    <location>
        <begin position="138"/>
        <end position="155"/>
    </location>
</feature>
<comment type="subcellular location">
    <subcellularLocation>
        <location evidence="1">Cell membrane</location>
        <topology evidence="1">Multi-pass membrane protein</topology>
    </subcellularLocation>
</comment>
<feature type="transmembrane region" description="Helical" evidence="5">
    <location>
        <begin position="266"/>
        <end position="287"/>
    </location>
</feature>
<feature type="transmembrane region" description="Helical" evidence="5">
    <location>
        <begin position="416"/>
        <end position="433"/>
    </location>
</feature>
<evidence type="ECO:0000259" key="6">
    <source>
        <dbReference type="PROSITE" id="PS50850"/>
    </source>
</evidence>
<feature type="transmembrane region" description="Helical" evidence="5">
    <location>
        <begin position="197"/>
        <end position="218"/>
    </location>
</feature>
<keyword evidence="3 5" id="KW-1133">Transmembrane helix</keyword>
<feature type="transmembrane region" description="Helical" evidence="5">
    <location>
        <begin position="161"/>
        <end position="185"/>
    </location>
</feature>
<keyword evidence="4 5" id="KW-0472">Membrane</keyword>
<feature type="transmembrane region" description="Helical" evidence="5">
    <location>
        <begin position="329"/>
        <end position="346"/>
    </location>
</feature>
<name>A0ABV1WRD7_9ACTN</name>
<dbReference type="InterPro" id="IPR020846">
    <property type="entry name" value="MFS_dom"/>
</dbReference>
<reference evidence="7 8" key="1">
    <citation type="submission" date="2024-06" db="EMBL/GenBank/DDBJ databases">
        <title>The Natural Products Discovery Center: Release of the First 8490 Sequenced Strains for Exploring Actinobacteria Biosynthetic Diversity.</title>
        <authorList>
            <person name="Kalkreuter E."/>
            <person name="Kautsar S.A."/>
            <person name="Yang D."/>
            <person name="Bader C.D."/>
            <person name="Teijaro C.N."/>
            <person name="Fluegel L."/>
            <person name="Davis C.M."/>
            <person name="Simpson J.R."/>
            <person name="Lauterbach L."/>
            <person name="Steele A.D."/>
            <person name="Gui C."/>
            <person name="Meng S."/>
            <person name="Li G."/>
            <person name="Viehrig K."/>
            <person name="Ye F."/>
            <person name="Su P."/>
            <person name="Kiefer A.F."/>
            <person name="Nichols A."/>
            <person name="Cepeda A.J."/>
            <person name="Yan W."/>
            <person name="Fan B."/>
            <person name="Jiang Y."/>
            <person name="Adhikari A."/>
            <person name="Zheng C.-J."/>
            <person name="Schuster L."/>
            <person name="Cowan T.M."/>
            <person name="Smanski M.J."/>
            <person name="Chevrette M.G."/>
            <person name="De Carvalho L.P.S."/>
            <person name="Shen B."/>
        </authorList>
    </citation>
    <scope>NUCLEOTIDE SEQUENCE [LARGE SCALE GENOMIC DNA]</scope>
    <source>
        <strain evidence="7 8">NPDC000234</strain>
    </source>
</reference>